<name>A0A7W8Q2R8_PARAM</name>
<feature type="transmembrane region" description="Helical" evidence="1">
    <location>
        <begin position="17"/>
        <end position="46"/>
    </location>
</feature>
<dbReference type="EMBL" id="JACHDD010000001">
    <property type="protein sequence ID" value="MBB5422268.1"/>
    <property type="molecule type" value="Genomic_DNA"/>
</dbReference>
<evidence type="ECO:0000313" key="3">
    <source>
        <dbReference type="Proteomes" id="UP000592780"/>
    </source>
</evidence>
<gene>
    <name evidence="2" type="ORF">HDG40_000409</name>
</gene>
<keyword evidence="3" id="KW-1185">Reference proteome</keyword>
<keyword evidence="1" id="KW-1133">Transmembrane helix</keyword>
<accession>A0A7W8Q2R8</accession>
<keyword evidence="1" id="KW-0472">Membrane</keyword>
<proteinExistence type="predicted"/>
<organism evidence="2 3">
    <name type="scientific">Paraburkholderia atlantica</name>
    <dbReference type="NCBI Taxonomy" id="2654982"/>
    <lineage>
        <taxon>Bacteria</taxon>
        <taxon>Pseudomonadati</taxon>
        <taxon>Pseudomonadota</taxon>
        <taxon>Betaproteobacteria</taxon>
        <taxon>Burkholderiales</taxon>
        <taxon>Burkholderiaceae</taxon>
        <taxon>Paraburkholderia</taxon>
    </lineage>
</organism>
<keyword evidence="1" id="KW-0812">Transmembrane</keyword>
<evidence type="ECO:0000256" key="1">
    <source>
        <dbReference type="SAM" id="Phobius"/>
    </source>
</evidence>
<dbReference type="InterPro" id="IPR036259">
    <property type="entry name" value="MFS_trans_sf"/>
</dbReference>
<reference evidence="2 3" key="1">
    <citation type="submission" date="2020-08" db="EMBL/GenBank/DDBJ databases">
        <title>Genomic Encyclopedia of Type Strains, Phase IV (KMG-V): Genome sequencing to study the core and pangenomes of soil and plant-associated prokaryotes.</title>
        <authorList>
            <person name="Whitman W."/>
        </authorList>
    </citation>
    <scope>NUCLEOTIDE SEQUENCE [LARGE SCALE GENOMIC DNA]</scope>
    <source>
        <strain evidence="2 3">JPY158</strain>
    </source>
</reference>
<evidence type="ECO:0000313" key="2">
    <source>
        <dbReference type="EMBL" id="MBB5422268.1"/>
    </source>
</evidence>
<dbReference type="Gene3D" id="1.20.1250.20">
    <property type="entry name" value="MFS general substrate transporter like domains"/>
    <property type="match status" value="1"/>
</dbReference>
<sequence>MGVVTGIVGLAGGPGGFLLPIIFGILLDFFSVRSTCFMFLYGIVWFL</sequence>
<protein>
    <submittedName>
        <fullName evidence="2">Nitrate/nitrite transporter NarK</fullName>
    </submittedName>
</protein>
<comment type="caution">
    <text evidence="2">The sequence shown here is derived from an EMBL/GenBank/DDBJ whole genome shotgun (WGS) entry which is preliminary data.</text>
</comment>
<dbReference type="Proteomes" id="UP000592780">
    <property type="component" value="Unassembled WGS sequence"/>
</dbReference>
<dbReference type="AlphaFoldDB" id="A0A7W8Q2R8"/>